<evidence type="ECO:0000256" key="10">
    <source>
        <dbReference type="ARBA" id="ARBA00023160"/>
    </source>
</evidence>
<dbReference type="PANTHER" id="PTHR43981:SF2">
    <property type="entry name" value="ENOYL-[ACYL-CARRIER-PROTEIN] REDUCTASE, MITOCHONDRIAL"/>
    <property type="match status" value="1"/>
</dbReference>
<sequence>MLRSSFLCNSKKWNLLQRLVHSEAITYTEHGDPEQVLRFSSTPVHPFANDEVLVKVHAAPINPSDINTIQGTYPIKPKLPAVAGNEGAGKIIACGKNVDGFSVGDTVIPLELASGTWQTYWCGKADSFLKIKHPIPISYAATLAINPSTALHLLNNFVELQKGDILIQNGATSAVGIYVIQIAKILGFNTGESFIYFYQLILTLPSYFMCLVNLFRERDTPEATEETRNLLKSYGGTWCLTESEYMERAKELGPFKLALNCLGGKPASILVKNLSHSGTMVTYGGMTRNPMPLPVGPFIFKDISLRGFWLSNFNLHQSTSKRQLTIDQLSKWFSENLIRPSPFEEIPFKEWRKALHMSLFSDSAPTSIRKKSVLIME</sequence>
<evidence type="ECO:0000256" key="8">
    <source>
        <dbReference type="ARBA" id="ARBA00023098"/>
    </source>
</evidence>
<evidence type="ECO:0000256" key="4">
    <source>
        <dbReference type="ARBA" id="ARBA00022832"/>
    </source>
</evidence>
<dbReference type="InterPro" id="IPR013154">
    <property type="entry name" value="ADH-like_N"/>
</dbReference>
<dbReference type="Proteomes" id="UP000050790">
    <property type="component" value="Unassembled WGS sequence"/>
</dbReference>
<dbReference type="GO" id="GO:0141148">
    <property type="term" value="F:enoyl-[acyl-carrier-protein] reductase (NADPH) activity"/>
    <property type="evidence" value="ECO:0007669"/>
    <property type="project" value="UniProtKB-EC"/>
</dbReference>
<dbReference type="Pfam" id="PF08240">
    <property type="entry name" value="ADH_N"/>
    <property type="match status" value="1"/>
</dbReference>
<name>A0AA85A4U8_9TREM</name>
<accession>A0AA85A4U8</accession>
<evidence type="ECO:0000256" key="3">
    <source>
        <dbReference type="ARBA" id="ARBA00022516"/>
    </source>
</evidence>
<dbReference type="PANTHER" id="PTHR43981">
    <property type="entry name" value="ENOYL-[ACYL-CARRIER-PROTEIN] REDUCTASE, MITOCHONDRIAL"/>
    <property type="match status" value="1"/>
</dbReference>
<evidence type="ECO:0000259" key="15">
    <source>
        <dbReference type="SMART" id="SM00829"/>
    </source>
</evidence>
<keyword evidence="9" id="KW-0496">Mitochondrion</keyword>
<organism evidence="16 17">
    <name type="scientific">Schistosoma margrebowiei</name>
    <dbReference type="NCBI Taxonomy" id="48269"/>
    <lineage>
        <taxon>Eukaryota</taxon>
        <taxon>Metazoa</taxon>
        <taxon>Spiralia</taxon>
        <taxon>Lophotrochozoa</taxon>
        <taxon>Platyhelminthes</taxon>
        <taxon>Trematoda</taxon>
        <taxon>Digenea</taxon>
        <taxon>Strigeidida</taxon>
        <taxon>Schistosomatoidea</taxon>
        <taxon>Schistosomatidae</taxon>
        <taxon>Schistosoma</taxon>
    </lineage>
</organism>
<evidence type="ECO:0000313" key="17">
    <source>
        <dbReference type="WBParaSite" id="SMRG1_63880.2"/>
    </source>
</evidence>
<dbReference type="FunFam" id="3.90.180.10:FF:000010">
    <property type="entry name" value="Enoyl-[acyl-carrier-protein] reductase, mitochondrial"/>
    <property type="match status" value="1"/>
</dbReference>
<evidence type="ECO:0000256" key="12">
    <source>
        <dbReference type="ARBA" id="ARBA00041058"/>
    </source>
</evidence>
<feature type="domain" description="Enoyl reductase (ER)" evidence="15">
    <location>
        <begin position="31"/>
        <end position="374"/>
    </location>
</feature>
<evidence type="ECO:0000256" key="6">
    <source>
        <dbReference type="ARBA" id="ARBA00022946"/>
    </source>
</evidence>
<keyword evidence="6" id="KW-0809">Transit peptide</keyword>
<comment type="similarity">
    <text evidence="2">Belongs to the zinc-containing alcohol dehydrogenase family. Quinone oxidoreductase subfamily.</text>
</comment>
<dbReference type="SUPFAM" id="SSF50129">
    <property type="entry name" value="GroES-like"/>
    <property type="match status" value="1"/>
</dbReference>
<keyword evidence="7" id="KW-0560">Oxidoreductase</keyword>
<keyword evidence="8" id="KW-0443">Lipid metabolism</keyword>
<evidence type="ECO:0000256" key="5">
    <source>
        <dbReference type="ARBA" id="ARBA00022857"/>
    </source>
</evidence>
<keyword evidence="4" id="KW-0276">Fatty acid metabolism</keyword>
<dbReference type="SUPFAM" id="SSF51735">
    <property type="entry name" value="NAD(P)-binding Rossmann-fold domains"/>
    <property type="match status" value="1"/>
</dbReference>
<keyword evidence="3" id="KW-0444">Lipid biosynthesis</keyword>
<dbReference type="CDD" id="cd08290">
    <property type="entry name" value="ETR"/>
    <property type="match status" value="1"/>
</dbReference>
<evidence type="ECO:0000256" key="2">
    <source>
        <dbReference type="ARBA" id="ARBA00010371"/>
    </source>
</evidence>
<dbReference type="WBParaSite" id="SMRG1_63880.2">
    <property type="protein sequence ID" value="SMRG1_63880.2"/>
    <property type="gene ID" value="SMRG1_63880"/>
</dbReference>
<dbReference type="InterPro" id="IPR011032">
    <property type="entry name" value="GroES-like_sf"/>
</dbReference>
<dbReference type="InterPro" id="IPR020843">
    <property type="entry name" value="ER"/>
</dbReference>
<proteinExistence type="inferred from homology"/>
<evidence type="ECO:0000256" key="1">
    <source>
        <dbReference type="ARBA" id="ARBA00004173"/>
    </source>
</evidence>
<dbReference type="Gene3D" id="3.40.50.720">
    <property type="entry name" value="NAD(P)-binding Rossmann-like Domain"/>
    <property type="match status" value="1"/>
</dbReference>
<protein>
    <recommendedName>
        <fullName evidence="12">Enoyl-[acyl-carrier-protein] reductase, mitochondrial</fullName>
        <ecNumber evidence="11">1.3.1.104</ecNumber>
    </recommendedName>
    <alternativeName>
        <fullName evidence="13">2-enoyl thioester reductase</fullName>
    </alternativeName>
</protein>
<comment type="subcellular location">
    <subcellularLocation>
        <location evidence="1">Mitochondrion</location>
    </subcellularLocation>
</comment>
<evidence type="ECO:0000313" key="16">
    <source>
        <dbReference type="Proteomes" id="UP000050790"/>
    </source>
</evidence>
<dbReference type="InterPro" id="IPR036291">
    <property type="entry name" value="NAD(P)-bd_dom_sf"/>
</dbReference>
<evidence type="ECO:0000256" key="11">
    <source>
        <dbReference type="ARBA" id="ARBA00038963"/>
    </source>
</evidence>
<dbReference type="EC" id="1.3.1.104" evidence="11"/>
<dbReference type="Gene3D" id="3.90.180.10">
    <property type="entry name" value="Medium-chain alcohol dehydrogenases, catalytic domain"/>
    <property type="match status" value="1"/>
</dbReference>
<evidence type="ECO:0000256" key="14">
    <source>
        <dbReference type="ARBA" id="ARBA00048843"/>
    </source>
</evidence>
<dbReference type="Pfam" id="PF00107">
    <property type="entry name" value="ADH_zinc_N"/>
    <property type="match status" value="1"/>
</dbReference>
<dbReference type="InterPro" id="IPR051034">
    <property type="entry name" value="Mito_Enoyl-ACP_Reductase"/>
</dbReference>
<evidence type="ECO:0000256" key="7">
    <source>
        <dbReference type="ARBA" id="ARBA00023002"/>
    </source>
</evidence>
<dbReference type="SMART" id="SM00829">
    <property type="entry name" value="PKS_ER"/>
    <property type="match status" value="1"/>
</dbReference>
<comment type="catalytic activity">
    <reaction evidence="14">
        <text>a 2,3-saturated acyl-[ACP] + NADP(+) = a (2E)-enoyl-[ACP] + NADPH + H(+)</text>
        <dbReference type="Rhea" id="RHEA:22564"/>
        <dbReference type="Rhea" id="RHEA-COMP:9925"/>
        <dbReference type="Rhea" id="RHEA-COMP:9926"/>
        <dbReference type="ChEBI" id="CHEBI:15378"/>
        <dbReference type="ChEBI" id="CHEBI:57783"/>
        <dbReference type="ChEBI" id="CHEBI:58349"/>
        <dbReference type="ChEBI" id="CHEBI:78784"/>
        <dbReference type="ChEBI" id="CHEBI:78785"/>
        <dbReference type="EC" id="1.3.1.104"/>
    </reaction>
</comment>
<evidence type="ECO:0000256" key="13">
    <source>
        <dbReference type="ARBA" id="ARBA00042123"/>
    </source>
</evidence>
<dbReference type="GO" id="GO:0005739">
    <property type="term" value="C:mitochondrion"/>
    <property type="evidence" value="ECO:0007669"/>
    <property type="project" value="UniProtKB-SubCell"/>
</dbReference>
<dbReference type="AlphaFoldDB" id="A0AA85A4U8"/>
<reference evidence="17" key="1">
    <citation type="submission" date="2023-11" db="UniProtKB">
        <authorList>
            <consortium name="WormBaseParasite"/>
        </authorList>
    </citation>
    <scope>IDENTIFICATION</scope>
</reference>
<keyword evidence="5" id="KW-0521">NADP</keyword>
<dbReference type="InterPro" id="IPR013149">
    <property type="entry name" value="ADH-like_C"/>
</dbReference>
<dbReference type="GO" id="GO:0006633">
    <property type="term" value="P:fatty acid biosynthetic process"/>
    <property type="evidence" value="ECO:0007669"/>
    <property type="project" value="UniProtKB-KW"/>
</dbReference>
<keyword evidence="10" id="KW-0275">Fatty acid biosynthesis</keyword>
<evidence type="ECO:0000256" key="9">
    <source>
        <dbReference type="ARBA" id="ARBA00023128"/>
    </source>
</evidence>